<gene>
    <name evidence="2" type="ORF">FPZ54_01880</name>
</gene>
<keyword evidence="1" id="KW-1133">Transmembrane helix</keyword>
<sequence length="158" mass="17300">MSPNMTLETLRARARLLMWLVTLPFAMLALAVAVLAVALLWNGLGRSTGMMIIFYVPMFIYIWAIWMVRQALKAIAGGALFGQVVPRLLFRVGSALFVGALFNVFGVPLLTRLLYERGAYLAFDGAAITLGVVGATLVLLSQLLAQAASMRDELNEFF</sequence>
<dbReference type="Pfam" id="PF11188">
    <property type="entry name" value="DUF2975"/>
    <property type="match status" value="1"/>
</dbReference>
<dbReference type="RefSeq" id="WP_145844556.1">
    <property type="nucleotide sequence ID" value="NZ_CP042239.1"/>
</dbReference>
<feature type="transmembrane region" description="Helical" evidence="1">
    <location>
        <begin position="88"/>
        <end position="107"/>
    </location>
</feature>
<keyword evidence="3" id="KW-1185">Reference proteome</keyword>
<evidence type="ECO:0000313" key="3">
    <source>
        <dbReference type="Proteomes" id="UP000318055"/>
    </source>
</evidence>
<evidence type="ECO:0000313" key="2">
    <source>
        <dbReference type="EMBL" id="QDX24899.1"/>
    </source>
</evidence>
<reference evidence="2 3" key="1">
    <citation type="submission" date="2019-07" db="EMBL/GenBank/DDBJ databases">
        <title>Sphingomonas alkalisoli sp. nov., isolated from rhizosphere soil of Suaedae salsa.</title>
        <authorList>
            <person name="Zhang H."/>
            <person name="Xu L."/>
            <person name="Zhang J.-X."/>
            <person name="Sun J.-Q."/>
        </authorList>
    </citation>
    <scope>NUCLEOTIDE SEQUENCE [LARGE SCALE GENOMIC DNA]</scope>
    <source>
        <strain evidence="2 3">XS-10</strain>
    </source>
</reference>
<dbReference type="Proteomes" id="UP000318055">
    <property type="component" value="Chromosome"/>
</dbReference>
<dbReference type="OrthoDB" id="7563564at2"/>
<dbReference type="KEGG" id="ssua:FPZ54_01880"/>
<name>A0A518RBU8_9SPHN</name>
<evidence type="ECO:0000256" key="1">
    <source>
        <dbReference type="SAM" id="Phobius"/>
    </source>
</evidence>
<organism evidence="2 3">
    <name type="scientific">Sphingomonas suaedae</name>
    <dbReference type="NCBI Taxonomy" id="2599297"/>
    <lineage>
        <taxon>Bacteria</taxon>
        <taxon>Pseudomonadati</taxon>
        <taxon>Pseudomonadota</taxon>
        <taxon>Alphaproteobacteria</taxon>
        <taxon>Sphingomonadales</taxon>
        <taxon>Sphingomonadaceae</taxon>
        <taxon>Sphingomonas</taxon>
    </lineage>
</organism>
<feature type="transmembrane region" description="Helical" evidence="1">
    <location>
        <begin position="16"/>
        <end position="41"/>
    </location>
</feature>
<keyword evidence="1" id="KW-0812">Transmembrane</keyword>
<feature type="transmembrane region" description="Helical" evidence="1">
    <location>
        <begin position="47"/>
        <end position="68"/>
    </location>
</feature>
<dbReference type="EMBL" id="CP042239">
    <property type="protein sequence ID" value="QDX24899.1"/>
    <property type="molecule type" value="Genomic_DNA"/>
</dbReference>
<keyword evidence="1" id="KW-0472">Membrane</keyword>
<proteinExistence type="predicted"/>
<accession>A0A518RBU8</accession>
<feature type="transmembrane region" description="Helical" evidence="1">
    <location>
        <begin position="119"/>
        <end position="140"/>
    </location>
</feature>
<dbReference type="InterPro" id="IPR021354">
    <property type="entry name" value="DUF2975"/>
</dbReference>
<dbReference type="AlphaFoldDB" id="A0A518RBU8"/>
<protein>
    <submittedName>
        <fullName evidence="2">DUF2975 domain-containing protein</fullName>
    </submittedName>
</protein>